<proteinExistence type="predicted"/>
<feature type="region of interest" description="Disordered" evidence="1">
    <location>
        <begin position="1"/>
        <end position="50"/>
    </location>
</feature>
<evidence type="ECO:0000313" key="2">
    <source>
        <dbReference type="EMBL" id="MFC7451290.1"/>
    </source>
</evidence>
<evidence type="ECO:0008006" key="4">
    <source>
        <dbReference type="Google" id="ProtNLM"/>
    </source>
</evidence>
<organism evidence="2 3">
    <name type="scientific">Rhodococcus daqingensis</name>
    <dbReference type="NCBI Taxonomy" id="2479363"/>
    <lineage>
        <taxon>Bacteria</taxon>
        <taxon>Bacillati</taxon>
        <taxon>Actinomycetota</taxon>
        <taxon>Actinomycetes</taxon>
        <taxon>Mycobacteriales</taxon>
        <taxon>Nocardiaceae</taxon>
        <taxon>Rhodococcus</taxon>
    </lineage>
</organism>
<reference evidence="3" key="1">
    <citation type="journal article" date="2019" name="Int. J. Syst. Evol. Microbiol.">
        <title>The Global Catalogue of Microorganisms (GCM) 10K type strain sequencing project: providing services to taxonomists for standard genome sequencing and annotation.</title>
        <authorList>
            <consortium name="The Broad Institute Genomics Platform"/>
            <consortium name="The Broad Institute Genome Sequencing Center for Infectious Disease"/>
            <person name="Wu L."/>
            <person name="Ma J."/>
        </authorList>
    </citation>
    <scope>NUCLEOTIDE SEQUENCE [LARGE SCALE GENOMIC DNA]</scope>
    <source>
        <strain evidence="3">ICMP 19430</strain>
    </source>
</reference>
<feature type="region of interest" description="Disordered" evidence="1">
    <location>
        <begin position="69"/>
        <end position="117"/>
    </location>
</feature>
<keyword evidence="3" id="KW-1185">Reference proteome</keyword>
<accession>A0ABW2S582</accession>
<comment type="caution">
    <text evidence="2">The sequence shown here is derived from an EMBL/GenBank/DDBJ whole genome shotgun (WGS) entry which is preliminary data.</text>
</comment>
<protein>
    <recommendedName>
        <fullName evidence="4">Recombination endonuclease VII</fullName>
    </recommendedName>
</protein>
<evidence type="ECO:0000256" key="1">
    <source>
        <dbReference type="SAM" id="MobiDB-lite"/>
    </source>
</evidence>
<dbReference type="EMBL" id="JBHTCS010000030">
    <property type="protein sequence ID" value="MFC7451290.1"/>
    <property type="molecule type" value="Genomic_DNA"/>
</dbReference>
<feature type="compositionally biased region" description="Basic and acidic residues" evidence="1">
    <location>
        <begin position="82"/>
        <end position="100"/>
    </location>
</feature>
<dbReference type="RefSeq" id="WP_378409364.1">
    <property type="nucleotide sequence ID" value="NZ_JBHTCS010000030.1"/>
</dbReference>
<evidence type="ECO:0000313" key="3">
    <source>
        <dbReference type="Proteomes" id="UP001596484"/>
    </source>
</evidence>
<sequence length="287" mass="31720">MSRQQRSRQQKPWQKVLDEDIEDPGSTIGVADNAVDPTDLPEVAPPLRGGLDEVVDVDDQGKKCLVEQAPVVMGDDGDDSPEIAHVRPRVDNEKLERGDISESVQSKPDTIDNPAGQMIEAGHGFTVDDRRSRPWKTAKRTNCAFCGGPMPAPAVSRYRCEFDPDASDAELALIGSDQGRGDRPGPLWDFWPGQKRQERLHQGCQCSGCNLRWQVANGAERNRGQPKKYCSKECTRRAGNERSAWKRAVVTAEKRGVAPPPEPEDRGLKFVLRRGPRSCAEGACRRA</sequence>
<name>A0ABW2S582_9NOCA</name>
<gene>
    <name evidence="2" type="ORF">ACFQS9_25670</name>
</gene>
<dbReference type="Proteomes" id="UP001596484">
    <property type="component" value="Unassembled WGS sequence"/>
</dbReference>